<protein>
    <recommendedName>
        <fullName evidence="3">Helix-turn-helix domain-containing protein</fullName>
    </recommendedName>
</protein>
<sequence length="43" mass="5144">MEKWEVYMDIRQLKKQGFKKAQIARKLGVSRTTVDDYLKVSVR</sequence>
<evidence type="ECO:0000313" key="1">
    <source>
        <dbReference type="EMBL" id="TMN22618.1"/>
    </source>
</evidence>
<dbReference type="Proteomes" id="UP000306980">
    <property type="component" value="Unassembled WGS sequence"/>
</dbReference>
<dbReference type="EMBL" id="VCIA01000001">
    <property type="protein sequence ID" value="TMN22618.1"/>
    <property type="molecule type" value="Genomic_DNA"/>
</dbReference>
<proteinExistence type="predicted"/>
<comment type="caution">
    <text evidence="1">The sequence shown here is derived from an EMBL/GenBank/DDBJ whole genome shotgun (WGS) entry which is preliminary data.</text>
</comment>
<evidence type="ECO:0008006" key="3">
    <source>
        <dbReference type="Google" id="ProtNLM"/>
    </source>
</evidence>
<dbReference type="OrthoDB" id="92877at2"/>
<organism evidence="1 2">
    <name type="scientific">Lentibacillus cibarius</name>
    <dbReference type="NCBI Taxonomy" id="2583219"/>
    <lineage>
        <taxon>Bacteria</taxon>
        <taxon>Bacillati</taxon>
        <taxon>Bacillota</taxon>
        <taxon>Bacilli</taxon>
        <taxon>Bacillales</taxon>
        <taxon>Bacillaceae</taxon>
        <taxon>Lentibacillus</taxon>
    </lineage>
</organism>
<dbReference type="Pfam" id="PF13384">
    <property type="entry name" value="HTH_23"/>
    <property type="match status" value="1"/>
</dbReference>
<evidence type="ECO:0000313" key="2">
    <source>
        <dbReference type="Proteomes" id="UP000306980"/>
    </source>
</evidence>
<name>A0A5S3QLI6_9BACI</name>
<dbReference type="Gene3D" id="1.10.10.60">
    <property type="entry name" value="Homeodomain-like"/>
    <property type="match status" value="1"/>
</dbReference>
<gene>
    <name evidence="1" type="ORF">FFL34_11300</name>
</gene>
<reference evidence="1 2" key="1">
    <citation type="submission" date="2019-05" db="EMBL/GenBank/DDBJ databases">
        <title>Genomic analysis of Lentibacillus sp. NKC220-2.</title>
        <authorList>
            <person name="Oh Y.J."/>
        </authorList>
    </citation>
    <scope>NUCLEOTIDE SEQUENCE [LARGE SCALE GENOMIC DNA]</scope>
    <source>
        <strain evidence="1 2">NKC220-2</strain>
    </source>
</reference>
<accession>A0A5S3QLI6</accession>
<dbReference type="RefSeq" id="WP_138603525.1">
    <property type="nucleotide sequence ID" value="NZ_VCIA01000001.1"/>
</dbReference>
<dbReference type="AlphaFoldDB" id="A0A5S3QLI6"/>
<dbReference type="SUPFAM" id="SSF46689">
    <property type="entry name" value="Homeodomain-like"/>
    <property type="match status" value="1"/>
</dbReference>
<dbReference type="InterPro" id="IPR009057">
    <property type="entry name" value="Homeodomain-like_sf"/>
</dbReference>